<sequence length="323" mass="35795">MCDAQFPHSEWALEAQGLVKTFGKNRVIDGVSLNVRSGTVFCVLGANGAGKTTLIRMLGTLLLPDEGWIRVFGHDVVKEAHIARQLISVAGQYVSLDESLSVVENLMVISRLLGLSRTEARRRINELVEEFGLVEVAKYQVKNLSGGMRRRLDLAASFIVQRPLLFLDEPTTGLDPHGRNQVWNTIRQLVKTGSTVILTTQYLEEAEELADRIAVIDSGRVAVEGSVDELKALLGDSVLQLRVENPHDVEILKRVVEEVLGTRSDMDFVPETGGVKILLPDTEQLIDFLVKLREANIRVVEVGVRRPTLNEVFLAIVSRKKNG</sequence>
<organism evidence="10">
    <name type="scientific">Candidatus Caldatribacterium saccharofermentans</name>
    <dbReference type="NCBI Taxonomy" id="1454753"/>
    <lineage>
        <taxon>Bacteria</taxon>
        <taxon>Pseudomonadati</taxon>
        <taxon>Atribacterota</taxon>
        <taxon>Atribacteria</taxon>
        <taxon>Atribacterales</taxon>
        <taxon>Candidatus Caldatribacteriaceae</taxon>
        <taxon>Candidatus Caldatribacterium</taxon>
    </lineage>
</organism>
<evidence type="ECO:0000256" key="4">
    <source>
        <dbReference type="ARBA" id="ARBA00022741"/>
    </source>
</evidence>
<dbReference type="PROSITE" id="PS50893">
    <property type="entry name" value="ABC_TRANSPORTER_2"/>
    <property type="match status" value="1"/>
</dbReference>
<evidence type="ECO:0000313" key="10">
    <source>
        <dbReference type="EMBL" id="HGY38576.1"/>
    </source>
</evidence>
<evidence type="ECO:0000256" key="8">
    <source>
        <dbReference type="ARBA" id="ARBA00049985"/>
    </source>
</evidence>
<dbReference type="GO" id="GO:0005524">
    <property type="term" value="F:ATP binding"/>
    <property type="evidence" value="ECO:0007669"/>
    <property type="project" value="UniProtKB-KW"/>
</dbReference>
<dbReference type="PROSITE" id="PS00211">
    <property type="entry name" value="ABC_TRANSPORTER_1"/>
    <property type="match status" value="1"/>
</dbReference>
<dbReference type="EMBL" id="DTIY01000013">
    <property type="protein sequence ID" value="HGY38576.1"/>
    <property type="molecule type" value="Genomic_DNA"/>
</dbReference>
<evidence type="ECO:0000256" key="1">
    <source>
        <dbReference type="ARBA" id="ARBA00004413"/>
    </source>
</evidence>
<keyword evidence="7" id="KW-0472">Membrane</keyword>
<keyword evidence="2" id="KW-0813">Transport</keyword>
<protein>
    <submittedName>
        <fullName evidence="10">ATP-binding cassette domain-containing protein</fullName>
    </submittedName>
</protein>
<dbReference type="InterPro" id="IPR003439">
    <property type="entry name" value="ABC_transporter-like_ATP-bd"/>
</dbReference>
<evidence type="ECO:0000256" key="7">
    <source>
        <dbReference type="ARBA" id="ARBA00023136"/>
    </source>
</evidence>
<dbReference type="PANTHER" id="PTHR42711">
    <property type="entry name" value="ABC TRANSPORTER ATP-BINDING PROTEIN"/>
    <property type="match status" value="1"/>
</dbReference>
<dbReference type="InterPro" id="IPR005894">
    <property type="entry name" value="DrrA"/>
</dbReference>
<dbReference type="InterPro" id="IPR017871">
    <property type="entry name" value="ABC_transporter-like_CS"/>
</dbReference>
<dbReference type="InterPro" id="IPR027417">
    <property type="entry name" value="P-loop_NTPase"/>
</dbReference>
<evidence type="ECO:0000256" key="6">
    <source>
        <dbReference type="ARBA" id="ARBA00022967"/>
    </source>
</evidence>
<keyword evidence="3" id="KW-1003">Cell membrane</keyword>
<feature type="domain" description="ABC transporter" evidence="9">
    <location>
        <begin position="13"/>
        <end position="243"/>
    </location>
</feature>
<dbReference type="GO" id="GO:0016887">
    <property type="term" value="F:ATP hydrolysis activity"/>
    <property type="evidence" value="ECO:0007669"/>
    <property type="project" value="InterPro"/>
</dbReference>
<dbReference type="PANTHER" id="PTHR42711:SF19">
    <property type="entry name" value="DOXORUBICIN RESISTANCE ATP-BINDING PROTEIN DRRA"/>
    <property type="match status" value="1"/>
</dbReference>
<comment type="similarity">
    <text evidence="8">Belongs to the ABC transporter superfamily. Drug exporter-1 (DrugE1) (TC 3.A.1.105) family.</text>
</comment>
<dbReference type="AlphaFoldDB" id="A0A7V4TEX5"/>
<dbReference type="Pfam" id="PF00005">
    <property type="entry name" value="ABC_tran"/>
    <property type="match status" value="1"/>
</dbReference>
<dbReference type="GO" id="GO:0005886">
    <property type="term" value="C:plasma membrane"/>
    <property type="evidence" value="ECO:0007669"/>
    <property type="project" value="UniProtKB-SubCell"/>
</dbReference>
<keyword evidence="6" id="KW-1278">Translocase</keyword>
<accession>A0A7V4TEX5</accession>
<dbReference type="Gene3D" id="3.40.50.300">
    <property type="entry name" value="P-loop containing nucleotide triphosphate hydrolases"/>
    <property type="match status" value="1"/>
</dbReference>
<comment type="caution">
    <text evidence="10">The sequence shown here is derived from an EMBL/GenBank/DDBJ whole genome shotgun (WGS) entry which is preliminary data.</text>
</comment>
<evidence type="ECO:0000259" key="9">
    <source>
        <dbReference type="PROSITE" id="PS50893"/>
    </source>
</evidence>
<proteinExistence type="inferred from homology"/>
<evidence type="ECO:0000256" key="3">
    <source>
        <dbReference type="ARBA" id="ARBA00022475"/>
    </source>
</evidence>
<name>A0A7V4TEX5_9BACT</name>
<dbReference type="SUPFAM" id="SSF52540">
    <property type="entry name" value="P-loop containing nucleoside triphosphate hydrolases"/>
    <property type="match status" value="1"/>
</dbReference>
<keyword evidence="5 10" id="KW-0067">ATP-binding</keyword>
<keyword evidence="4" id="KW-0547">Nucleotide-binding</keyword>
<dbReference type="GO" id="GO:0043215">
    <property type="term" value="P:daunorubicin transport"/>
    <property type="evidence" value="ECO:0007669"/>
    <property type="project" value="InterPro"/>
</dbReference>
<evidence type="ECO:0000256" key="2">
    <source>
        <dbReference type="ARBA" id="ARBA00022448"/>
    </source>
</evidence>
<evidence type="ECO:0000256" key="5">
    <source>
        <dbReference type="ARBA" id="ARBA00022840"/>
    </source>
</evidence>
<dbReference type="InterPro" id="IPR025302">
    <property type="entry name" value="DrrA1/2-like_C"/>
</dbReference>
<dbReference type="NCBIfam" id="TIGR01188">
    <property type="entry name" value="drrA"/>
    <property type="match status" value="1"/>
</dbReference>
<gene>
    <name evidence="10" type="ORF">ENW11_02025</name>
</gene>
<dbReference type="InterPro" id="IPR003593">
    <property type="entry name" value="AAA+_ATPase"/>
</dbReference>
<dbReference type="GO" id="GO:1900753">
    <property type="term" value="P:doxorubicin transport"/>
    <property type="evidence" value="ECO:0007669"/>
    <property type="project" value="InterPro"/>
</dbReference>
<dbReference type="Pfam" id="PF13732">
    <property type="entry name" value="DrrA1-3_C"/>
    <property type="match status" value="1"/>
</dbReference>
<reference evidence="10" key="1">
    <citation type="journal article" date="2020" name="mSystems">
        <title>Genome- and Community-Level Interaction Insights into Carbon Utilization and Element Cycling Functions of Hydrothermarchaeota in Hydrothermal Sediment.</title>
        <authorList>
            <person name="Zhou Z."/>
            <person name="Liu Y."/>
            <person name="Xu W."/>
            <person name="Pan J."/>
            <person name="Luo Z.H."/>
            <person name="Li M."/>
        </authorList>
    </citation>
    <scope>NUCLEOTIDE SEQUENCE [LARGE SCALE GENOMIC DNA]</scope>
    <source>
        <strain evidence="10">SpSt-82</strain>
    </source>
</reference>
<dbReference type="SMART" id="SM00382">
    <property type="entry name" value="AAA"/>
    <property type="match status" value="1"/>
</dbReference>
<dbReference type="InterPro" id="IPR050763">
    <property type="entry name" value="ABC_transporter_ATP-binding"/>
</dbReference>
<comment type="subcellular location">
    <subcellularLocation>
        <location evidence="1">Cell membrane</location>
        <topology evidence="1">Peripheral membrane protein</topology>
        <orientation evidence="1">Cytoplasmic side</orientation>
    </subcellularLocation>
</comment>